<name>A0ABT7C1V4_9CYAN</name>
<sequence>MSEFLDYLKPNYKYAYVAVGEFKPGKFAQARELYEEAISTYTSGFEGAYLLQEPGTDRGVAVIFWNEIEDMEANKNEANEKIIQNMLPLFVKPPVTTFYEVCSEIKPKS</sequence>
<dbReference type="SUPFAM" id="SSF54909">
    <property type="entry name" value="Dimeric alpha+beta barrel"/>
    <property type="match status" value="1"/>
</dbReference>
<dbReference type="GO" id="GO:0004497">
    <property type="term" value="F:monooxygenase activity"/>
    <property type="evidence" value="ECO:0007669"/>
    <property type="project" value="UniProtKB-KW"/>
</dbReference>
<evidence type="ECO:0000313" key="1">
    <source>
        <dbReference type="EMBL" id="MDJ1185429.1"/>
    </source>
</evidence>
<comment type="caution">
    <text evidence="1">The sequence shown here is derived from an EMBL/GenBank/DDBJ whole genome shotgun (WGS) entry which is preliminary data.</text>
</comment>
<organism evidence="1 2">
    <name type="scientific">Roseofilum casamattae BLCC-M143</name>
    <dbReference type="NCBI Taxonomy" id="3022442"/>
    <lineage>
        <taxon>Bacteria</taxon>
        <taxon>Bacillati</taxon>
        <taxon>Cyanobacteriota</taxon>
        <taxon>Cyanophyceae</taxon>
        <taxon>Desertifilales</taxon>
        <taxon>Desertifilaceae</taxon>
        <taxon>Roseofilum</taxon>
        <taxon>Roseofilum casamattae</taxon>
    </lineage>
</organism>
<proteinExistence type="predicted"/>
<protein>
    <submittedName>
        <fullName evidence="1">Antibiotic biosynthesis monooxygenase</fullName>
    </submittedName>
</protein>
<accession>A0ABT7C1V4</accession>
<keyword evidence="1" id="KW-0560">Oxidoreductase</keyword>
<reference evidence="1 2" key="1">
    <citation type="submission" date="2023-01" db="EMBL/GenBank/DDBJ databases">
        <title>Novel diversity within Roseofilum (Cyanobacteria; Desertifilaceae) from marine benthic mats with descriptions of four novel species.</title>
        <authorList>
            <person name="Wang Y."/>
            <person name="Berthold D.E."/>
            <person name="Hu J."/>
            <person name="Lefler F.W."/>
            <person name="Laughinghouse H.D. IV."/>
        </authorList>
    </citation>
    <scope>NUCLEOTIDE SEQUENCE [LARGE SCALE GENOMIC DNA]</scope>
    <source>
        <strain evidence="1 2">BLCC-M143</strain>
    </source>
</reference>
<dbReference type="InterPro" id="IPR011008">
    <property type="entry name" value="Dimeric_a/b-barrel"/>
</dbReference>
<keyword evidence="2" id="KW-1185">Reference proteome</keyword>
<dbReference type="EMBL" id="JAQOSQ010000034">
    <property type="protein sequence ID" value="MDJ1185429.1"/>
    <property type="molecule type" value="Genomic_DNA"/>
</dbReference>
<dbReference type="RefSeq" id="WP_283760071.1">
    <property type="nucleotide sequence ID" value="NZ_JAQOSQ010000034.1"/>
</dbReference>
<dbReference type="Proteomes" id="UP001232992">
    <property type="component" value="Unassembled WGS sequence"/>
</dbReference>
<evidence type="ECO:0000313" key="2">
    <source>
        <dbReference type="Proteomes" id="UP001232992"/>
    </source>
</evidence>
<keyword evidence="1" id="KW-0503">Monooxygenase</keyword>
<gene>
    <name evidence="1" type="ORF">PMH09_19770</name>
</gene>